<protein>
    <submittedName>
        <fullName evidence="2">Uncharacterized protein</fullName>
    </submittedName>
</protein>
<gene>
    <name evidence="2" type="ORF">E2C01_035441</name>
</gene>
<feature type="compositionally biased region" description="Polar residues" evidence="1">
    <location>
        <begin position="1"/>
        <end position="11"/>
    </location>
</feature>
<comment type="caution">
    <text evidence="2">The sequence shown here is derived from an EMBL/GenBank/DDBJ whole genome shotgun (WGS) entry which is preliminary data.</text>
</comment>
<evidence type="ECO:0000313" key="3">
    <source>
        <dbReference type="Proteomes" id="UP000324222"/>
    </source>
</evidence>
<accession>A0A5B7FBG9</accession>
<dbReference type="EMBL" id="VSRR010005204">
    <property type="protein sequence ID" value="MPC41834.1"/>
    <property type="molecule type" value="Genomic_DNA"/>
</dbReference>
<keyword evidence="3" id="KW-1185">Reference proteome</keyword>
<reference evidence="2 3" key="1">
    <citation type="submission" date="2019-05" db="EMBL/GenBank/DDBJ databases">
        <title>Another draft genome of Portunus trituberculatus and its Hox gene families provides insights of decapod evolution.</title>
        <authorList>
            <person name="Jeong J.-H."/>
            <person name="Song I."/>
            <person name="Kim S."/>
            <person name="Choi T."/>
            <person name="Kim D."/>
            <person name="Ryu S."/>
            <person name="Kim W."/>
        </authorList>
    </citation>
    <scope>NUCLEOTIDE SEQUENCE [LARGE SCALE GENOMIC DNA]</scope>
    <source>
        <tissue evidence="2">Muscle</tissue>
    </source>
</reference>
<organism evidence="2 3">
    <name type="scientific">Portunus trituberculatus</name>
    <name type="common">Swimming crab</name>
    <name type="synonym">Neptunus trituberculatus</name>
    <dbReference type="NCBI Taxonomy" id="210409"/>
    <lineage>
        <taxon>Eukaryota</taxon>
        <taxon>Metazoa</taxon>
        <taxon>Ecdysozoa</taxon>
        <taxon>Arthropoda</taxon>
        <taxon>Crustacea</taxon>
        <taxon>Multicrustacea</taxon>
        <taxon>Malacostraca</taxon>
        <taxon>Eumalacostraca</taxon>
        <taxon>Eucarida</taxon>
        <taxon>Decapoda</taxon>
        <taxon>Pleocyemata</taxon>
        <taxon>Brachyura</taxon>
        <taxon>Eubrachyura</taxon>
        <taxon>Portunoidea</taxon>
        <taxon>Portunidae</taxon>
        <taxon>Portuninae</taxon>
        <taxon>Portunus</taxon>
    </lineage>
</organism>
<evidence type="ECO:0000313" key="2">
    <source>
        <dbReference type="EMBL" id="MPC41834.1"/>
    </source>
</evidence>
<feature type="region of interest" description="Disordered" evidence="1">
    <location>
        <begin position="1"/>
        <end position="28"/>
    </location>
</feature>
<dbReference type="AlphaFoldDB" id="A0A5B7FBG9"/>
<dbReference type="Proteomes" id="UP000324222">
    <property type="component" value="Unassembled WGS sequence"/>
</dbReference>
<name>A0A5B7FBG9_PORTR</name>
<evidence type="ECO:0000256" key="1">
    <source>
        <dbReference type="SAM" id="MobiDB-lite"/>
    </source>
</evidence>
<sequence>MNQNNTQNINKPLSSHTSPPPPQHSPLIHKHSAALMSRARSLWDTLASPSGLTDDTALATLDTALHKITQLAKLDTALVNLETQRLSI</sequence>
<proteinExistence type="predicted"/>